<evidence type="ECO:0000313" key="2">
    <source>
        <dbReference type="EMBL" id="PTQ45559.1"/>
    </source>
</evidence>
<feature type="compositionally biased region" description="Low complexity" evidence="1">
    <location>
        <begin position="186"/>
        <end position="197"/>
    </location>
</feature>
<protein>
    <submittedName>
        <fullName evidence="2">Uncharacterized protein</fullName>
    </submittedName>
</protein>
<evidence type="ECO:0000313" key="3">
    <source>
        <dbReference type="Proteomes" id="UP000244005"/>
    </source>
</evidence>
<dbReference type="Proteomes" id="UP000244005">
    <property type="component" value="Unassembled WGS sequence"/>
</dbReference>
<proteinExistence type="predicted"/>
<accession>A0A2R6XHK0</accession>
<feature type="region of interest" description="Disordered" evidence="1">
    <location>
        <begin position="360"/>
        <end position="396"/>
    </location>
</feature>
<evidence type="ECO:0000256" key="1">
    <source>
        <dbReference type="SAM" id="MobiDB-lite"/>
    </source>
</evidence>
<keyword evidence="3" id="KW-1185">Reference proteome</keyword>
<feature type="compositionally biased region" description="Basic and acidic residues" evidence="1">
    <location>
        <begin position="367"/>
        <end position="379"/>
    </location>
</feature>
<sequence length="501" mass="55097">MCVVNPLTRAADRGIEVLTDGGGWSSAHLALAPVTRETGRERVLSFLGMGGHFEGPREEERERGCPERRRQRVVEWRVSGGGSLASTERQRKESRGRDESDGAGLCRGRGMVSLEDGDSRESGPRGPWAVTRSDGSSAGVPRIRNVRVRQSTSDRGSGKAQPVIEVGSGQVRRVRSSGPIESLQPSHLRSGSSSLHRFPTPVQIHDGSRVSTPERERAQSPLEPVRPDRRSFPATAEPSVRPSVRPSFGGGFGRGEPQEAQPQQRRQHQRRCRLRRCLRMCVVNPLTRAADRGIEVLTDGGGWSSAHLALAPVTRETGRERVLSFLGMGGHFEGPREEERERGCPERRRQRVVEWRVSGGGSLASTERQRKESRGRDESDGAGLCRGRGKSRSGGESILSGVGEVVIVERKVRAVAGCRVWSVAYRSVDSSLFCFVLEHVAVVVREGLEDEDEARTRSGEGRERVRASVVWRLCCCARAWFQRSGSLVKSVEQVASDLPRV</sequence>
<organism evidence="2 3">
    <name type="scientific">Marchantia polymorpha</name>
    <name type="common">Common liverwort</name>
    <name type="synonym">Marchantia aquatica</name>
    <dbReference type="NCBI Taxonomy" id="3197"/>
    <lineage>
        <taxon>Eukaryota</taxon>
        <taxon>Viridiplantae</taxon>
        <taxon>Streptophyta</taxon>
        <taxon>Embryophyta</taxon>
        <taxon>Marchantiophyta</taxon>
        <taxon>Marchantiopsida</taxon>
        <taxon>Marchantiidae</taxon>
        <taxon>Marchantiales</taxon>
        <taxon>Marchantiaceae</taxon>
        <taxon>Marchantia</taxon>
    </lineage>
</organism>
<feature type="compositionally biased region" description="Basic and acidic residues" evidence="1">
    <location>
        <begin position="88"/>
        <end position="100"/>
    </location>
</feature>
<gene>
    <name evidence="2" type="ORF">MARPO_0014s0092</name>
</gene>
<feature type="compositionally biased region" description="Basic and acidic residues" evidence="1">
    <location>
        <begin position="206"/>
        <end position="218"/>
    </location>
</feature>
<dbReference type="AlphaFoldDB" id="A0A2R6XHK0"/>
<name>A0A2R6XHK0_MARPO</name>
<reference evidence="3" key="1">
    <citation type="journal article" date="2017" name="Cell">
        <title>Insights into land plant evolution garnered from the Marchantia polymorpha genome.</title>
        <authorList>
            <person name="Bowman J.L."/>
            <person name="Kohchi T."/>
            <person name="Yamato K.T."/>
            <person name="Jenkins J."/>
            <person name="Shu S."/>
            <person name="Ishizaki K."/>
            <person name="Yamaoka S."/>
            <person name="Nishihama R."/>
            <person name="Nakamura Y."/>
            <person name="Berger F."/>
            <person name="Adam C."/>
            <person name="Aki S.S."/>
            <person name="Althoff F."/>
            <person name="Araki T."/>
            <person name="Arteaga-Vazquez M.A."/>
            <person name="Balasubrmanian S."/>
            <person name="Barry K."/>
            <person name="Bauer D."/>
            <person name="Boehm C.R."/>
            <person name="Briginshaw L."/>
            <person name="Caballero-Perez J."/>
            <person name="Catarino B."/>
            <person name="Chen F."/>
            <person name="Chiyoda S."/>
            <person name="Chovatia M."/>
            <person name="Davies K.M."/>
            <person name="Delmans M."/>
            <person name="Demura T."/>
            <person name="Dierschke T."/>
            <person name="Dolan L."/>
            <person name="Dorantes-Acosta A.E."/>
            <person name="Eklund D.M."/>
            <person name="Florent S.N."/>
            <person name="Flores-Sandoval E."/>
            <person name="Fujiyama A."/>
            <person name="Fukuzawa H."/>
            <person name="Galik B."/>
            <person name="Grimanelli D."/>
            <person name="Grimwood J."/>
            <person name="Grossniklaus U."/>
            <person name="Hamada T."/>
            <person name="Haseloff J."/>
            <person name="Hetherington A.J."/>
            <person name="Higo A."/>
            <person name="Hirakawa Y."/>
            <person name="Hundley H.N."/>
            <person name="Ikeda Y."/>
            <person name="Inoue K."/>
            <person name="Inoue S.I."/>
            <person name="Ishida S."/>
            <person name="Jia Q."/>
            <person name="Kakita M."/>
            <person name="Kanazawa T."/>
            <person name="Kawai Y."/>
            <person name="Kawashima T."/>
            <person name="Kennedy M."/>
            <person name="Kinose K."/>
            <person name="Kinoshita T."/>
            <person name="Kohara Y."/>
            <person name="Koide E."/>
            <person name="Komatsu K."/>
            <person name="Kopischke S."/>
            <person name="Kubo M."/>
            <person name="Kyozuka J."/>
            <person name="Lagercrantz U."/>
            <person name="Lin S.S."/>
            <person name="Lindquist E."/>
            <person name="Lipzen A.M."/>
            <person name="Lu C.W."/>
            <person name="De Luna E."/>
            <person name="Martienssen R.A."/>
            <person name="Minamino N."/>
            <person name="Mizutani M."/>
            <person name="Mizutani M."/>
            <person name="Mochizuki N."/>
            <person name="Monte I."/>
            <person name="Mosher R."/>
            <person name="Nagasaki H."/>
            <person name="Nakagami H."/>
            <person name="Naramoto S."/>
            <person name="Nishitani K."/>
            <person name="Ohtani M."/>
            <person name="Okamoto T."/>
            <person name="Okumura M."/>
            <person name="Phillips J."/>
            <person name="Pollak B."/>
            <person name="Reinders A."/>
            <person name="Rovekamp M."/>
            <person name="Sano R."/>
            <person name="Sawa S."/>
            <person name="Schmid M.W."/>
            <person name="Shirakawa M."/>
            <person name="Solano R."/>
            <person name="Spunde A."/>
            <person name="Suetsugu N."/>
            <person name="Sugano S."/>
            <person name="Sugiyama A."/>
            <person name="Sun R."/>
            <person name="Suzuki Y."/>
            <person name="Takenaka M."/>
            <person name="Takezawa D."/>
            <person name="Tomogane H."/>
            <person name="Tsuzuki M."/>
            <person name="Ueda T."/>
            <person name="Umeda M."/>
            <person name="Ward J.M."/>
            <person name="Watanabe Y."/>
            <person name="Yazaki K."/>
            <person name="Yokoyama R."/>
            <person name="Yoshitake Y."/>
            <person name="Yotsui I."/>
            <person name="Zachgo S."/>
            <person name="Schmutz J."/>
        </authorList>
    </citation>
    <scope>NUCLEOTIDE SEQUENCE [LARGE SCALE GENOMIC DNA]</scope>
    <source>
        <strain evidence="3">Tak-1</strain>
    </source>
</reference>
<feature type="region of interest" description="Disordered" evidence="1">
    <location>
        <begin position="76"/>
        <end position="270"/>
    </location>
</feature>
<dbReference type="EMBL" id="KZ772686">
    <property type="protein sequence ID" value="PTQ45559.1"/>
    <property type="molecule type" value="Genomic_DNA"/>
</dbReference>